<dbReference type="GO" id="GO:0006355">
    <property type="term" value="P:regulation of DNA-templated transcription"/>
    <property type="evidence" value="ECO:0007669"/>
    <property type="project" value="InterPro"/>
</dbReference>
<dbReference type="InterPro" id="IPR041664">
    <property type="entry name" value="AAA_16"/>
</dbReference>
<dbReference type="PANTHER" id="PTHR16305">
    <property type="entry name" value="TESTICULAR SOLUBLE ADENYLYL CYCLASE"/>
    <property type="match status" value="1"/>
</dbReference>
<organism evidence="4 5">
    <name type="scientific">Streptomyces aurantiogriseus</name>
    <dbReference type="NCBI Taxonomy" id="66870"/>
    <lineage>
        <taxon>Bacteria</taxon>
        <taxon>Bacillati</taxon>
        <taxon>Actinomycetota</taxon>
        <taxon>Actinomycetes</taxon>
        <taxon>Kitasatosporales</taxon>
        <taxon>Streptomycetaceae</taxon>
        <taxon>Streptomyces</taxon>
    </lineage>
</organism>
<accession>A0A918CNM9</accession>
<protein>
    <submittedName>
        <fullName evidence="4">Transcriptional regulator</fullName>
    </submittedName>
</protein>
<name>A0A918CNM9_9ACTN</name>
<dbReference type="SMART" id="SM00421">
    <property type="entry name" value="HTH_LUXR"/>
    <property type="match status" value="1"/>
</dbReference>
<dbReference type="InterPro" id="IPR000792">
    <property type="entry name" value="Tscrpt_reg_LuxR_C"/>
</dbReference>
<dbReference type="PROSITE" id="PS50043">
    <property type="entry name" value="HTH_LUXR_2"/>
    <property type="match status" value="1"/>
</dbReference>
<dbReference type="Gene3D" id="1.10.10.10">
    <property type="entry name" value="Winged helix-like DNA-binding domain superfamily/Winged helix DNA-binding domain"/>
    <property type="match status" value="1"/>
</dbReference>
<dbReference type="GO" id="GO:0005737">
    <property type="term" value="C:cytoplasm"/>
    <property type="evidence" value="ECO:0007669"/>
    <property type="project" value="TreeGrafter"/>
</dbReference>
<comment type="caution">
    <text evidence="4">The sequence shown here is derived from an EMBL/GenBank/DDBJ whole genome shotgun (WGS) entry which is preliminary data.</text>
</comment>
<dbReference type="Proteomes" id="UP000658320">
    <property type="component" value="Unassembled WGS sequence"/>
</dbReference>
<dbReference type="Pfam" id="PF13191">
    <property type="entry name" value="AAA_16"/>
    <property type="match status" value="1"/>
</dbReference>
<feature type="domain" description="HTH luxR-type" evidence="3">
    <location>
        <begin position="864"/>
        <end position="927"/>
    </location>
</feature>
<reference evidence="4" key="2">
    <citation type="submission" date="2020-09" db="EMBL/GenBank/DDBJ databases">
        <authorList>
            <person name="Sun Q."/>
            <person name="Ohkuma M."/>
        </authorList>
    </citation>
    <scope>NUCLEOTIDE SEQUENCE</scope>
    <source>
        <strain evidence="4">JCM 4346</strain>
    </source>
</reference>
<evidence type="ECO:0000313" key="5">
    <source>
        <dbReference type="Proteomes" id="UP000658320"/>
    </source>
</evidence>
<dbReference type="EMBL" id="BMSX01000014">
    <property type="protein sequence ID" value="GGR32332.1"/>
    <property type="molecule type" value="Genomic_DNA"/>
</dbReference>
<dbReference type="SUPFAM" id="SSF48452">
    <property type="entry name" value="TPR-like"/>
    <property type="match status" value="1"/>
</dbReference>
<dbReference type="GO" id="GO:0004016">
    <property type="term" value="F:adenylate cyclase activity"/>
    <property type="evidence" value="ECO:0007669"/>
    <property type="project" value="TreeGrafter"/>
</dbReference>
<keyword evidence="1" id="KW-0547">Nucleotide-binding</keyword>
<dbReference type="SUPFAM" id="SSF52540">
    <property type="entry name" value="P-loop containing nucleoside triphosphate hydrolases"/>
    <property type="match status" value="1"/>
</dbReference>
<reference evidence="4" key="1">
    <citation type="journal article" date="2014" name="Int. J. Syst. Evol. Microbiol.">
        <title>Complete genome sequence of Corynebacterium casei LMG S-19264T (=DSM 44701T), isolated from a smear-ripened cheese.</title>
        <authorList>
            <consortium name="US DOE Joint Genome Institute (JGI-PGF)"/>
            <person name="Walter F."/>
            <person name="Albersmeier A."/>
            <person name="Kalinowski J."/>
            <person name="Ruckert C."/>
        </authorList>
    </citation>
    <scope>NUCLEOTIDE SEQUENCE</scope>
    <source>
        <strain evidence="4">JCM 4346</strain>
    </source>
</reference>
<gene>
    <name evidence="4" type="ORF">GCM10010251_55560</name>
</gene>
<sequence length="927" mass="98236">MAFTTGPLSKGVGVILRGRVRERERLDGLVAALREGLSGAVLLRGDAGIGKTALLDHAVAQAADLRVLRVAGVDAESGFPFAALHRLLVPLLDGLKEPGVLPPPQHAALRVACGLTDGPPADRFLVGLATLTLLAETAKRRPVLVCVDDVQWVDEESLGALAFVARRVHAEGVGLLFAARSGFEVPAGIAVTDVAGLEETFALELLREAVAGPLDARVAARIVAATAGNPLALADLGQELTAEQLSGGLALPEPLPLGSRLEAHYLQRVRELPTATQEWLLLAATEPGGDLGYITRAGRLLGFGPEVSAAAEHARLVVLRAHAVFRHPLVRSAVYGGATSVERRRAHGVLARVTDRPADTDRRAWHRAAAALGPDARVAEEVERAADQAGARGGYAGRATFLTRAAELTPVGEVRAGRLLAAAEAAFTAGAPLQARTLLDTVDTDLLDGVGRGRALLLRSGTLNGLGEPDSHADAAALCLAAAAASAQQSPEFAREALLRATQWALLARHRAPHRTVAEIAKAVLVRSPVAGPPTSVDRLLHGFAVLASDGYEQAVPHLREALHALLDPQTTDDEFLRGYQVGVWFTTTLWDHEARTALLRRADGIARRTGSLWHLNVILFSAAMAETTLGALAAADTLVAEDQQIRAAMGATSTQWDMYRHPELLAWHGDDDAGAVLRRAMEAATVLGNGAMESIARIGMVIVALGRGDYAEARPLAHEVIEQDVLGVDSRVLPCLIEAAVRCGDRVLAAAALRTLESRATATGTPWARGLLARSQALLAPASDAEPLYRRALELLSGTPTRSDLAVAHLLYGEWLRRRKRRRDAREQLRTAVALFDAMGAAGFAARGARELAATGEHPRRATAGPPNALTPQELAIARLAKGGATNAEIAAQLFISASTVDYHLRKVFRKLDVTSRRQLARSPEL</sequence>
<keyword evidence="2" id="KW-0067">ATP-binding</keyword>
<evidence type="ECO:0000256" key="1">
    <source>
        <dbReference type="ARBA" id="ARBA00022741"/>
    </source>
</evidence>
<evidence type="ECO:0000313" key="4">
    <source>
        <dbReference type="EMBL" id="GGR32332.1"/>
    </source>
</evidence>
<dbReference type="PANTHER" id="PTHR16305:SF35">
    <property type="entry name" value="TRANSCRIPTIONAL ACTIVATOR DOMAIN"/>
    <property type="match status" value="1"/>
</dbReference>
<dbReference type="CDD" id="cd06170">
    <property type="entry name" value="LuxR_C_like"/>
    <property type="match status" value="1"/>
</dbReference>
<proteinExistence type="predicted"/>
<dbReference type="InterPro" id="IPR011990">
    <property type="entry name" value="TPR-like_helical_dom_sf"/>
</dbReference>
<evidence type="ECO:0000256" key="2">
    <source>
        <dbReference type="ARBA" id="ARBA00022840"/>
    </source>
</evidence>
<keyword evidence="5" id="KW-1185">Reference proteome</keyword>
<dbReference type="PRINTS" id="PR00038">
    <property type="entry name" value="HTHLUXR"/>
</dbReference>
<dbReference type="GO" id="GO:0005524">
    <property type="term" value="F:ATP binding"/>
    <property type="evidence" value="ECO:0007669"/>
    <property type="project" value="UniProtKB-KW"/>
</dbReference>
<dbReference type="GO" id="GO:0003677">
    <property type="term" value="F:DNA binding"/>
    <property type="evidence" value="ECO:0007669"/>
    <property type="project" value="InterPro"/>
</dbReference>
<dbReference type="InterPro" id="IPR016032">
    <property type="entry name" value="Sig_transdc_resp-reg_C-effctor"/>
</dbReference>
<evidence type="ECO:0000259" key="3">
    <source>
        <dbReference type="PROSITE" id="PS50043"/>
    </source>
</evidence>
<dbReference type="InterPro" id="IPR027417">
    <property type="entry name" value="P-loop_NTPase"/>
</dbReference>
<dbReference type="AlphaFoldDB" id="A0A918CNM9"/>
<dbReference type="Pfam" id="PF00196">
    <property type="entry name" value="GerE"/>
    <property type="match status" value="1"/>
</dbReference>
<dbReference type="SUPFAM" id="SSF46894">
    <property type="entry name" value="C-terminal effector domain of the bipartite response regulators"/>
    <property type="match status" value="1"/>
</dbReference>
<dbReference type="InterPro" id="IPR036388">
    <property type="entry name" value="WH-like_DNA-bd_sf"/>
</dbReference>